<protein>
    <submittedName>
        <fullName evidence="1">Uncharacterized protein</fullName>
    </submittedName>
</protein>
<comment type="caution">
    <text evidence="1">The sequence shown here is derived from an EMBL/GenBank/DDBJ whole genome shotgun (WGS) entry which is preliminary data.</text>
</comment>
<reference evidence="1" key="1">
    <citation type="journal article" date="2023" name="Plant J.">
        <title>Genome sequences and population genomics provide insights into the demographic history, inbreeding, and mutation load of two 'living fossil' tree species of Dipteronia.</title>
        <authorList>
            <person name="Feng Y."/>
            <person name="Comes H.P."/>
            <person name="Chen J."/>
            <person name="Zhu S."/>
            <person name="Lu R."/>
            <person name="Zhang X."/>
            <person name="Li P."/>
            <person name="Qiu J."/>
            <person name="Olsen K.M."/>
            <person name="Qiu Y."/>
        </authorList>
    </citation>
    <scope>NUCLEOTIDE SEQUENCE</scope>
    <source>
        <strain evidence="1">NBL</strain>
    </source>
</reference>
<dbReference type="Proteomes" id="UP001281410">
    <property type="component" value="Unassembled WGS sequence"/>
</dbReference>
<proteinExistence type="predicted"/>
<evidence type="ECO:0000313" key="1">
    <source>
        <dbReference type="EMBL" id="KAK3204783.1"/>
    </source>
</evidence>
<keyword evidence="2" id="KW-1185">Reference proteome</keyword>
<organism evidence="1 2">
    <name type="scientific">Dipteronia sinensis</name>
    <dbReference type="NCBI Taxonomy" id="43782"/>
    <lineage>
        <taxon>Eukaryota</taxon>
        <taxon>Viridiplantae</taxon>
        <taxon>Streptophyta</taxon>
        <taxon>Embryophyta</taxon>
        <taxon>Tracheophyta</taxon>
        <taxon>Spermatophyta</taxon>
        <taxon>Magnoliopsida</taxon>
        <taxon>eudicotyledons</taxon>
        <taxon>Gunneridae</taxon>
        <taxon>Pentapetalae</taxon>
        <taxon>rosids</taxon>
        <taxon>malvids</taxon>
        <taxon>Sapindales</taxon>
        <taxon>Sapindaceae</taxon>
        <taxon>Hippocastanoideae</taxon>
        <taxon>Acereae</taxon>
        <taxon>Dipteronia</taxon>
    </lineage>
</organism>
<accession>A0AAE0A7H5</accession>
<gene>
    <name evidence="1" type="ORF">Dsin_018829</name>
</gene>
<sequence>MGTYLRLKFFIADRRSICSTQDRSTSPSRGTKIEGRLKKCVIHLFLVVESTVVEVFFMSVKKCFLLLFDGDFVGVIMFDEVIVSTFNLLVKNEYYVVVWFDFVA</sequence>
<name>A0AAE0A7H5_9ROSI</name>
<evidence type="ECO:0000313" key="2">
    <source>
        <dbReference type="Proteomes" id="UP001281410"/>
    </source>
</evidence>
<dbReference type="AlphaFoldDB" id="A0AAE0A7H5"/>
<dbReference type="EMBL" id="JANJYJ010000006">
    <property type="protein sequence ID" value="KAK3204783.1"/>
    <property type="molecule type" value="Genomic_DNA"/>
</dbReference>